<evidence type="ECO:0000256" key="1">
    <source>
        <dbReference type="SAM" id="Phobius"/>
    </source>
</evidence>
<name>A0A0F7L4K6_9VIRU</name>
<reference evidence="2" key="1">
    <citation type="journal article" date="2015" name="Front. Microbiol.">
        <title>Combining genomic sequencing methods to explore viral diversity and reveal potential virus-host interactions.</title>
        <authorList>
            <person name="Chow C.E."/>
            <person name="Winget D.M."/>
            <person name="White R.A.III."/>
            <person name="Hallam S.J."/>
            <person name="Suttle C.A."/>
        </authorList>
    </citation>
    <scope>NUCLEOTIDE SEQUENCE</scope>
    <source>
        <strain evidence="2">Anoxic3_8</strain>
    </source>
</reference>
<keyword evidence="1" id="KW-0812">Transmembrane</keyword>
<keyword evidence="1" id="KW-1133">Transmembrane helix</keyword>
<evidence type="ECO:0000313" key="2">
    <source>
        <dbReference type="EMBL" id="AKH46428.1"/>
    </source>
</evidence>
<protein>
    <submittedName>
        <fullName evidence="2">Uncharacterized protein</fullName>
    </submittedName>
</protein>
<dbReference type="EMBL" id="KR029583">
    <property type="protein sequence ID" value="AKH46428.1"/>
    <property type="molecule type" value="Genomic_DNA"/>
</dbReference>
<reference evidence="2" key="2">
    <citation type="submission" date="2015-03" db="EMBL/GenBank/DDBJ databases">
        <authorList>
            <person name="Chow C.-E.T."/>
            <person name="Winget D.M."/>
            <person name="White R.A.III."/>
            <person name="Hallam S.J."/>
            <person name="Suttle C.A."/>
        </authorList>
    </citation>
    <scope>NUCLEOTIDE SEQUENCE</scope>
    <source>
        <strain evidence="2">Anoxic3_8</strain>
    </source>
</reference>
<feature type="transmembrane region" description="Helical" evidence="1">
    <location>
        <begin position="65"/>
        <end position="84"/>
    </location>
</feature>
<organism evidence="2">
    <name type="scientific">uncultured marine virus</name>
    <dbReference type="NCBI Taxonomy" id="186617"/>
    <lineage>
        <taxon>Viruses</taxon>
        <taxon>environmental samples</taxon>
    </lineage>
</organism>
<sequence>MITLLINFASIVAGYGMKLIALGQQAKREQQTQMLDAFAARSNSIQDARVAESKESPMSAFNRRVFIFTVLALMVFVQTVPVFWNVQTVVPTVVEGFSLLGFEITPDRTEYVTVKGMLLIQETREVFVMIAELWFGGQMAKGR</sequence>
<proteinExistence type="predicted"/>
<accession>A0A0F7L4K6</accession>
<keyword evidence="1" id="KW-0472">Membrane</keyword>